<dbReference type="KEGG" id="dov:DSCO28_68670"/>
<organism evidence="1 2">
    <name type="scientific">Desulfosarcina ovata subsp. sediminis</name>
    <dbReference type="NCBI Taxonomy" id="885957"/>
    <lineage>
        <taxon>Bacteria</taxon>
        <taxon>Pseudomonadati</taxon>
        <taxon>Thermodesulfobacteriota</taxon>
        <taxon>Desulfobacteria</taxon>
        <taxon>Desulfobacterales</taxon>
        <taxon>Desulfosarcinaceae</taxon>
        <taxon>Desulfosarcina</taxon>
    </lineage>
</organism>
<reference evidence="1 2" key="1">
    <citation type="submission" date="2019-11" db="EMBL/GenBank/DDBJ databases">
        <title>Comparative genomics of hydrocarbon-degrading Desulfosarcina strains.</title>
        <authorList>
            <person name="Watanabe M."/>
            <person name="Kojima H."/>
            <person name="Fukui M."/>
        </authorList>
    </citation>
    <scope>NUCLEOTIDE SEQUENCE [LARGE SCALE GENOMIC DNA]</scope>
    <source>
        <strain evidence="1 2">28bB2T</strain>
    </source>
</reference>
<accession>A0A5K8A1J8</accession>
<dbReference type="EMBL" id="AP021876">
    <property type="protein sequence ID" value="BBO86301.1"/>
    <property type="molecule type" value="Genomic_DNA"/>
</dbReference>
<dbReference type="InterPro" id="IPR014729">
    <property type="entry name" value="Rossmann-like_a/b/a_fold"/>
</dbReference>
<evidence type="ECO:0008006" key="3">
    <source>
        <dbReference type="Google" id="ProtNLM"/>
    </source>
</evidence>
<gene>
    <name evidence="1" type="ORF">DSCO28_68670</name>
</gene>
<dbReference type="Gene3D" id="3.40.50.620">
    <property type="entry name" value="HUPs"/>
    <property type="match status" value="1"/>
</dbReference>
<dbReference type="Proteomes" id="UP000425960">
    <property type="component" value="Chromosome"/>
</dbReference>
<proteinExistence type="predicted"/>
<dbReference type="SUPFAM" id="SSF52402">
    <property type="entry name" value="Adenine nucleotide alpha hydrolases-like"/>
    <property type="match status" value="1"/>
</dbReference>
<evidence type="ECO:0000313" key="2">
    <source>
        <dbReference type="Proteomes" id="UP000425960"/>
    </source>
</evidence>
<evidence type="ECO:0000313" key="1">
    <source>
        <dbReference type="EMBL" id="BBO86301.1"/>
    </source>
</evidence>
<name>A0A5K8A1J8_9BACT</name>
<dbReference type="RefSeq" id="WP_155325628.1">
    <property type="nucleotide sequence ID" value="NZ_AP021876.1"/>
</dbReference>
<protein>
    <recommendedName>
        <fullName evidence="3">UspA domain-containing protein</fullName>
    </recommendedName>
</protein>
<dbReference type="AlphaFoldDB" id="A0A5K8A1J8"/>
<sequence>MKTVLFATDHISPNPKALDYAVVLCRRVAARLDILHIVQSQKGVDSDPLKQLLSDPSDTPISYRCEVSAEAAGRIIERYVRRHRNIVLTVFDPRPCPDPSDIHKKPSHPAGKRAMPKLSIPLVLVKKAQ</sequence>